<keyword evidence="2" id="KW-0813">Transport</keyword>
<dbReference type="GO" id="GO:0006886">
    <property type="term" value="P:intracellular protein transport"/>
    <property type="evidence" value="ECO:0007669"/>
    <property type="project" value="InterPro"/>
</dbReference>
<dbReference type="InterPro" id="IPR008152">
    <property type="entry name" value="Clathrin_a/b/g-adaptin_app_Ig"/>
</dbReference>
<evidence type="ECO:0000313" key="6">
    <source>
        <dbReference type="EMBL" id="KAK1337622.1"/>
    </source>
</evidence>
<comment type="caution">
    <text evidence="6">The sequence shown here is derived from an EMBL/GenBank/DDBJ whole genome shotgun (WGS) entry which is preliminary data.</text>
</comment>
<dbReference type="GO" id="GO:0016192">
    <property type="term" value="P:vesicle-mediated transport"/>
    <property type="evidence" value="ECO:0007669"/>
    <property type="project" value="InterPro"/>
</dbReference>
<evidence type="ECO:0000256" key="4">
    <source>
        <dbReference type="SAM" id="MobiDB-lite"/>
    </source>
</evidence>
<dbReference type="SUPFAM" id="SSF49348">
    <property type="entry name" value="Clathrin adaptor appendage domain"/>
    <property type="match status" value="1"/>
</dbReference>
<reference evidence="6" key="1">
    <citation type="submission" date="2023-06" db="EMBL/GenBank/DDBJ databases">
        <title>Reference genome for the Northern bat (Eptesicus nilssonii), a most northern bat species.</title>
        <authorList>
            <person name="Laine V.N."/>
            <person name="Pulliainen A.T."/>
            <person name="Lilley T.M."/>
        </authorList>
    </citation>
    <scope>NUCLEOTIDE SEQUENCE</scope>
    <source>
        <strain evidence="6">BLF_Eptnil</strain>
        <tissue evidence="6">Kidney</tissue>
    </source>
</reference>
<evidence type="ECO:0000259" key="5">
    <source>
        <dbReference type="Pfam" id="PF02883"/>
    </source>
</evidence>
<keyword evidence="3" id="KW-0653">Protein transport</keyword>
<comment type="subcellular location">
    <subcellularLocation>
        <location evidence="1">Endomembrane system</location>
        <topology evidence="1">Peripheral membrane protein</topology>
    </subcellularLocation>
</comment>
<evidence type="ECO:0000256" key="3">
    <source>
        <dbReference type="ARBA" id="ARBA00022927"/>
    </source>
</evidence>
<feature type="domain" description="Clathrin adaptor alpha/beta/gamma-adaptin appendage Ig-like subdomain" evidence="5">
    <location>
        <begin position="54"/>
        <end position="98"/>
    </location>
</feature>
<organism evidence="6 7">
    <name type="scientific">Cnephaeus nilssonii</name>
    <name type="common">Northern bat</name>
    <name type="synonym">Eptesicus nilssonii</name>
    <dbReference type="NCBI Taxonomy" id="3371016"/>
    <lineage>
        <taxon>Eukaryota</taxon>
        <taxon>Metazoa</taxon>
        <taxon>Chordata</taxon>
        <taxon>Craniata</taxon>
        <taxon>Vertebrata</taxon>
        <taxon>Euteleostomi</taxon>
        <taxon>Mammalia</taxon>
        <taxon>Eutheria</taxon>
        <taxon>Laurasiatheria</taxon>
        <taxon>Chiroptera</taxon>
        <taxon>Yangochiroptera</taxon>
        <taxon>Vespertilionidae</taxon>
        <taxon>Cnephaeus</taxon>
    </lineage>
</organism>
<dbReference type="Gene3D" id="2.60.40.1230">
    <property type="match status" value="1"/>
</dbReference>
<evidence type="ECO:0000256" key="2">
    <source>
        <dbReference type="ARBA" id="ARBA00022448"/>
    </source>
</evidence>
<feature type="region of interest" description="Disordered" evidence="4">
    <location>
        <begin position="11"/>
        <end position="40"/>
    </location>
</feature>
<dbReference type="InterPro" id="IPR013041">
    <property type="entry name" value="Clathrin_app_Ig-like_sf"/>
</dbReference>
<dbReference type="GO" id="GO:0012505">
    <property type="term" value="C:endomembrane system"/>
    <property type="evidence" value="ECO:0007669"/>
    <property type="project" value="UniProtKB-SubCell"/>
</dbReference>
<dbReference type="Pfam" id="PF02883">
    <property type="entry name" value="Alpha_adaptinC2"/>
    <property type="match status" value="1"/>
</dbReference>
<sequence>MDIMVTVLEETPPFPKFHPGQPETQEGAGDGWRDPTSNNPSREVELLNKCVCKNNGVLFENQLLQIGVKSEFRLNLGHMHLFYGNKILVQFQNFMPTIIHSGDPQT</sequence>
<dbReference type="EMBL" id="JAULJE010000011">
    <property type="protein sequence ID" value="KAK1337622.1"/>
    <property type="molecule type" value="Genomic_DNA"/>
</dbReference>
<evidence type="ECO:0000256" key="1">
    <source>
        <dbReference type="ARBA" id="ARBA00004184"/>
    </source>
</evidence>
<keyword evidence="7" id="KW-1185">Reference proteome</keyword>
<name>A0AA40LML3_CNENI</name>
<evidence type="ECO:0000313" key="7">
    <source>
        <dbReference type="Proteomes" id="UP001177744"/>
    </source>
</evidence>
<gene>
    <name evidence="6" type="ORF">QTO34_002255</name>
</gene>
<dbReference type="Proteomes" id="UP001177744">
    <property type="component" value="Unassembled WGS sequence"/>
</dbReference>
<accession>A0AA40LML3</accession>
<proteinExistence type="predicted"/>
<dbReference type="AlphaFoldDB" id="A0AA40LML3"/>
<protein>
    <recommendedName>
        <fullName evidence="5">Clathrin adaptor alpha/beta/gamma-adaptin appendage Ig-like subdomain domain-containing protein</fullName>
    </recommendedName>
</protein>